<sequence length="34" mass="3851">MNKRNKIDKIQLLKAVITIISGILLLKAVFKKKA</sequence>
<keyword evidence="1" id="KW-1133">Transmembrane helix</keyword>
<dbReference type="AlphaFoldDB" id="A0A242KC54"/>
<reference evidence="3" key="2">
    <citation type="submission" date="2017-05" db="EMBL/GenBank/DDBJ databases">
        <authorList>
            <consortium name="The Broad Institute Genomics Platform"/>
            <consortium name="The Broad Institute Genomic Center for Infectious Diseases"/>
            <person name="Earl A."/>
            <person name="Manson A."/>
            <person name="Schwartman J."/>
            <person name="Gilmore M."/>
            <person name="Abouelleil A."/>
            <person name="Cao P."/>
            <person name="Chapman S."/>
            <person name="Cusick C."/>
            <person name="Shea T."/>
            <person name="Young S."/>
            <person name="Neafsey D."/>
            <person name="Nusbaum C."/>
            <person name="Birren B."/>
        </authorList>
    </citation>
    <scope>NUCLEOTIDE SEQUENCE</scope>
    <source>
        <strain evidence="3">9E7_DIV0242</strain>
    </source>
</reference>
<evidence type="ECO:0000313" key="3">
    <source>
        <dbReference type="EMBL" id="WYJ88816.1"/>
    </source>
</evidence>
<reference evidence="3" key="3">
    <citation type="submission" date="2024-03" db="EMBL/GenBank/DDBJ databases">
        <title>The Genome Sequence of Enterococcus sp. DIV0242b.</title>
        <authorList>
            <consortium name="The Broad Institute Genomics Platform"/>
            <consortium name="The Broad Institute Microbial Omics Core"/>
            <consortium name="The Broad Institute Genomic Center for Infectious Diseases"/>
            <person name="Earl A."/>
            <person name="Manson A."/>
            <person name="Gilmore M."/>
            <person name="Schwartman J."/>
            <person name="Shea T."/>
            <person name="Abouelleil A."/>
            <person name="Cao P."/>
            <person name="Chapman S."/>
            <person name="Cusick C."/>
            <person name="Young S."/>
            <person name="Neafsey D."/>
            <person name="Nusbaum C."/>
            <person name="Birren B."/>
        </authorList>
    </citation>
    <scope>NUCLEOTIDE SEQUENCE</scope>
    <source>
        <strain evidence="3">9E7_DIV0242</strain>
    </source>
</reference>
<organism evidence="2">
    <name type="scientific">Candidatus Enterococcus clewellii</name>
    <dbReference type="NCBI Taxonomy" id="1834193"/>
    <lineage>
        <taxon>Bacteria</taxon>
        <taxon>Bacillati</taxon>
        <taxon>Bacillota</taxon>
        <taxon>Bacilli</taxon>
        <taxon>Lactobacillales</taxon>
        <taxon>Enterococcaceae</taxon>
        <taxon>Enterococcus</taxon>
    </lineage>
</organism>
<keyword evidence="1" id="KW-0812">Transmembrane</keyword>
<gene>
    <name evidence="3" type="ORF">A5888_000535</name>
    <name evidence="2" type="ORF">A5888_000568</name>
</gene>
<keyword evidence="1" id="KW-0472">Membrane</keyword>
<dbReference type="EMBL" id="CP147247">
    <property type="protein sequence ID" value="WYJ88816.1"/>
    <property type="molecule type" value="Genomic_DNA"/>
</dbReference>
<evidence type="ECO:0000256" key="1">
    <source>
        <dbReference type="SAM" id="Phobius"/>
    </source>
</evidence>
<proteinExistence type="predicted"/>
<keyword evidence="4" id="KW-1185">Reference proteome</keyword>
<dbReference type="EMBL" id="NGMM01000001">
    <property type="protein sequence ID" value="OTP18754.1"/>
    <property type="molecule type" value="Genomic_DNA"/>
</dbReference>
<reference evidence="2" key="1">
    <citation type="submission" date="2017-05" db="EMBL/GenBank/DDBJ databases">
        <title>The Genome Sequence of Enterococcus sp. 9E7_DIV0242.</title>
        <authorList>
            <consortium name="The Broad Institute Genomics Platform"/>
            <consortium name="The Broad Institute Genomic Center for Infectious Diseases"/>
            <person name="Earl A."/>
            <person name="Manson A."/>
            <person name="Schwartman J."/>
            <person name="Gilmore M."/>
            <person name="Abouelleil A."/>
            <person name="Cao P."/>
            <person name="Chapman S."/>
            <person name="Cusick C."/>
            <person name="Shea T."/>
            <person name="Young S."/>
            <person name="Neafsey D."/>
            <person name="Nusbaum C."/>
            <person name="Birren B."/>
        </authorList>
    </citation>
    <scope>NUCLEOTIDE SEQUENCE [LARGE SCALE GENOMIC DNA]</scope>
    <source>
        <strain evidence="2">9E7_DIV0242</strain>
    </source>
</reference>
<accession>A0A242KC54</accession>
<dbReference type="Proteomes" id="UP000195141">
    <property type="component" value="Chromosome"/>
</dbReference>
<protein>
    <submittedName>
        <fullName evidence="2">Uncharacterized protein</fullName>
    </submittedName>
</protein>
<name>A0A242KC54_9ENTE</name>
<evidence type="ECO:0000313" key="2">
    <source>
        <dbReference type="EMBL" id="OTP18754.1"/>
    </source>
</evidence>
<evidence type="ECO:0000313" key="4">
    <source>
        <dbReference type="Proteomes" id="UP000195141"/>
    </source>
</evidence>
<feature type="transmembrane region" description="Helical" evidence="1">
    <location>
        <begin position="12"/>
        <end position="30"/>
    </location>
</feature>